<proteinExistence type="predicted"/>
<accession>A0A9D4CFA9</accession>
<name>A0A9D4CFA9_DREPO</name>
<protein>
    <submittedName>
        <fullName evidence="1">Uncharacterized protein</fullName>
    </submittedName>
</protein>
<dbReference type="AlphaFoldDB" id="A0A9D4CFA9"/>
<reference evidence="1" key="2">
    <citation type="submission" date="2020-11" db="EMBL/GenBank/DDBJ databases">
        <authorList>
            <person name="McCartney M.A."/>
            <person name="Auch B."/>
            <person name="Kono T."/>
            <person name="Mallez S."/>
            <person name="Becker A."/>
            <person name="Gohl D.M."/>
            <person name="Silverstein K.A.T."/>
            <person name="Koren S."/>
            <person name="Bechman K.B."/>
            <person name="Herman A."/>
            <person name="Abrahante J.E."/>
            <person name="Garbe J."/>
        </authorList>
    </citation>
    <scope>NUCLEOTIDE SEQUENCE</scope>
    <source>
        <strain evidence="1">Duluth1</strain>
        <tissue evidence="1">Whole animal</tissue>
    </source>
</reference>
<evidence type="ECO:0000313" key="2">
    <source>
        <dbReference type="Proteomes" id="UP000828390"/>
    </source>
</evidence>
<organism evidence="1 2">
    <name type="scientific">Dreissena polymorpha</name>
    <name type="common">Zebra mussel</name>
    <name type="synonym">Mytilus polymorpha</name>
    <dbReference type="NCBI Taxonomy" id="45954"/>
    <lineage>
        <taxon>Eukaryota</taxon>
        <taxon>Metazoa</taxon>
        <taxon>Spiralia</taxon>
        <taxon>Lophotrochozoa</taxon>
        <taxon>Mollusca</taxon>
        <taxon>Bivalvia</taxon>
        <taxon>Autobranchia</taxon>
        <taxon>Heteroconchia</taxon>
        <taxon>Euheterodonta</taxon>
        <taxon>Imparidentia</taxon>
        <taxon>Neoheterodontei</taxon>
        <taxon>Myida</taxon>
        <taxon>Dreissenoidea</taxon>
        <taxon>Dreissenidae</taxon>
        <taxon>Dreissena</taxon>
    </lineage>
</organism>
<reference evidence="1" key="1">
    <citation type="journal article" date="2019" name="bioRxiv">
        <title>The Genome of the Zebra Mussel, Dreissena polymorpha: A Resource for Invasive Species Research.</title>
        <authorList>
            <person name="McCartney M.A."/>
            <person name="Auch B."/>
            <person name="Kono T."/>
            <person name="Mallez S."/>
            <person name="Zhang Y."/>
            <person name="Obille A."/>
            <person name="Becker A."/>
            <person name="Abrahante J.E."/>
            <person name="Garbe J."/>
            <person name="Badalamenti J.P."/>
            <person name="Herman A."/>
            <person name="Mangelson H."/>
            <person name="Liachko I."/>
            <person name="Sullivan S."/>
            <person name="Sone E.D."/>
            <person name="Koren S."/>
            <person name="Silverstein K.A.T."/>
            <person name="Beckman K.B."/>
            <person name="Gohl D.M."/>
        </authorList>
    </citation>
    <scope>NUCLEOTIDE SEQUENCE</scope>
    <source>
        <strain evidence="1">Duluth1</strain>
        <tissue evidence="1">Whole animal</tissue>
    </source>
</reference>
<evidence type="ECO:0000313" key="1">
    <source>
        <dbReference type="EMBL" id="KAH3724185.1"/>
    </source>
</evidence>
<dbReference type="Proteomes" id="UP000828390">
    <property type="component" value="Unassembled WGS sequence"/>
</dbReference>
<keyword evidence="2" id="KW-1185">Reference proteome</keyword>
<sequence>MNFWNSMKTRTGANAADAKINSSEDVCLTRFSIFNQYSDKRLPGFSTDDSPFYLATRTVPLIDSSDQWFLRQKLGEKNCQDVENYGNRSRF</sequence>
<comment type="caution">
    <text evidence="1">The sequence shown here is derived from an EMBL/GenBank/DDBJ whole genome shotgun (WGS) entry which is preliminary data.</text>
</comment>
<dbReference type="EMBL" id="JAIWYP010000012">
    <property type="protein sequence ID" value="KAH3724185.1"/>
    <property type="molecule type" value="Genomic_DNA"/>
</dbReference>
<gene>
    <name evidence="1" type="ORF">DPMN_049996</name>
</gene>